<gene>
    <name evidence="2" type="ORF">O2U02_06885</name>
</gene>
<evidence type="ECO:0008006" key="4">
    <source>
        <dbReference type="Google" id="ProtNLM"/>
    </source>
</evidence>
<proteinExistence type="predicted"/>
<organism evidence="2 3">
    <name type="scientific">Ligilactobacillus salivarius</name>
    <dbReference type="NCBI Taxonomy" id="1624"/>
    <lineage>
        <taxon>Bacteria</taxon>
        <taxon>Bacillati</taxon>
        <taxon>Bacillota</taxon>
        <taxon>Bacilli</taxon>
        <taxon>Lactobacillales</taxon>
        <taxon>Lactobacillaceae</taxon>
        <taxon>Ligilactobacillus</taxon>
    </lineage>
</organism>
<evidence type="ECO:0000313" key="2">
    <source>
        <dbReference type="EMBL" id="WHS17201.1"/>
    </source>
</evidence>
<evidence type="ECO:0000313" key="3">
    <source>
        <dbReference type="Proteomes" id="UP001224533"/>
    </source>
</evidence>
<dbReference type="EMBL" id="CP114509">
    <property type="protein sequence ID" value="WHS17201.1"/>
    <property type="molecule type" value="Genomic_DNA"/>
</dbReference>
<protein>
    <recommendedName>
        <fullName evidence="4">Phage protein</fullName>
    </recommendedName>
</protein>
<name>A0ABD7YU86_9LACO</name>
<accession>A0ABD7YU86</accession>
<reference evidence="2 3" key="1">
    <citation type="submission" date="2022-12" db="EMBL/GenBank/DDBJ databases">
        <title>Assessment of beneficial effects and identification of host adaptation-associated genes of Ligilactobacillus salivarius isolated from Meles meles.</title>
        <authorList>
            <person name="Wang Y."/>
        </authorList>
    </citation>
    <scope>NUCLEOTIDE SEQUENCE [LARGE SCALE GENOMIC DNA]</scope>
    <source>
        <strain evidence="2 3">S35</strain>
    </source>
</reference>
<dbReference type="AlphaFoldDB" id="A0ABD7YU86"/>
<dbReference type="Proteomes" id="UP001224533">
    <property type="component" value="Chromosome"/>
</dbReference>
<evidence type="ECO:0000256" key="1">
    <source>
        <dbReference type="SAM" id="Coils"/>
    </source>
</evidence>
<sequence length="56" mass="6393">MNNVNMNTVAQKLINKLAVAEYNNALLETKNEELEAEVQCLKNELENNKKDEKDGE</sequence>
<keyword evidence="1" id="KW-0175">Coiled coil</keyword>
<dbReference type="RefSeq" id="WP_283473452.1">
    <property type="nucleotide sequence ID" value="NZ_CP114501.1"/>
</dbReference>
<feature type="coiled-coil region" evidence="1">
    <location>
        <begin position="17"/>
        <end position="51"/>
    </location>
</feature>